<keyword evidence="6 12" id="KW-0067">ATP-binding</keyword>
<dbReference type="RefSeq" id="WP_180566590.1">
    <property type="nucleotide sequence ID" value="NZ_JACCKB010000001.1"/>
</dbReference>
<evidence type="ECO:0000256" key="7">
    <source>
        <dbReference type="ARBA" id="ARBA00022906"/>
    </source>
</evidence>
<name>A0A853I5R5_9GAMM</name>
<keyword evidence="10" id="KW-0472">Membrane</keyword>
<dbReference type="EMBL" id="JACCKB010000001">
    <property type="protein sequence ID" value="NYZ64565.1"/>
    <property type="molecule type" value="Genomic_DNA"/>
</dbReference>
<dbReference type="PANTHER" id="PTHR42734:SF9">
    <property type="entry name" value="ZINC IMPORT ATP-BINDING PROTEIN ZNUC"/>
    <property type="match status" value="1"/>
</dbReference>
<dbReference type="InterPro" id="IPR050153">
    <property type="entry name" value="Metal_Ion_Import_ABC"/>
</dbReference>
<dbReference type="GO" id="GO:0005524">
    <property type="term" value="F:ATP binding"/>
    <property type="evidence" value="ECO:0007669"/>
    <property type="project" value="UniProtKB-KW"/>
</dbReference>
<evidence type="ECO:0000256" key="4">
    <source>
        <dbReference type="ARBA" id="ARBA00022741"/>
    </source>
</evidence>
<evidence type="ECO:0000259" key="11">
    <source>
        <dbReference type="PROSITE" id="PS50893"/>
    </source>
</evidence>
<gene>
    <name evidence="12" type="primary">znuC</name>
    <name evidence="12" type="ORF">H0A36_01005</name>
</gene>
<evidence type="ECO:0000313" key="13">
    <source>
        <dbReference type="Proteomes" id="UP000569732"/>
    </source>
</evidence>
<dbReference type="PROSITE" id="PS00211">
    <property type="entry name" value="ABC_TRANSPORTER_1"/>
    <property type="match status" value="1"/>
</dbReference>
<keyword evidence="8" id="KW-1278">Translocase</keyword>
<keyword evidence="13" id="KW-1185">Reference proteome</keyword>
<proteinExistence type="predicted"/>
<dbReference type="InterPro" id="IPR017871">
    <property type="entry name" value="ABC_transporter-like_CS"/>
</dbReference>
<dbReference type="InterPro" id="IPR003593">
    <property type="entry name" value="AAA+_ATPase"/>
</dbReference>
<evidence type="ECO:0000256" key="2">
    <source>
        <dbReference type="ARBA" id="ARBA00022475"/>
    </source>
</evidence>
<keyword evidence="9" id="KW-0406">Ion transport</keyword>
<accession>A0A853I5R5</accession>
<keyword evidence="4" id="KW-0547">Nucleotide-binding</keyword>
<dbReference type="NCBIfam" id="NF007090">
    <property type="entry name" value="PRK09544.1"/>
    <property type="match status" value="1"/>
</dbReference>
<organism evidence="12 13">
    <name type="scientific">Spartinivicinus marinus</name>
    <dbReference type="NCBI Taxonomy" id="2994442"/>
    <lineage>
        <taxon>Bacteria</taxon>
        <taxon>Pseudomonadati</taxon>
        <taxon>Pseudomonadota</taxon>
        <taxon>Gammaproteobacteria</taxon>
        <taxon>Oceanospirillales</taxon>
        <taxon>Zooshikellaceae</taxon>
        <taxon>Spartinivicinus</taxon>
    </lineage>
</organism>
<dbReference type="Gene3D" id="3.40.50.300">
    <property type="entry name" value="P-loop containing nucleotide triphosphate hydrolases"/>
    <property type="match status" value="1"/>
</dbReference>
<dbReference type="Pfam" id="PF00005">
    <property type="entry name" value="ABC_tran"/>
    <property type="match status" value="1"/>
</dbReference>
<keyword evidence="3" id="KW-0997">Cell inner membrane</keyword>
<dbReference type="SMART" id="SM00382">
    <property type="entry name" value="AAA"/>
    <property type="match status" value="1"/>
</dbReference>
<keyword evidence="2" id="KW-1003">Cell membrane</keyword>
<dbReference type="GO" id="GO:0016887">
    <property type="term" value="F:ATP hydrolysis activity"/>
    <property type="evidence" value="ECO:0007669"/>
    <property type="project" value="InterPro"/>
</dbReference>
<dbReference type="InterPro" id="IPR027417">
    <property type="entry name" value="P-loop_NTPase"/>
</dbReference>
<evidence type="ECO:0000256" key="9">
    <source>
        <dbReference type="ARBA" id="ARBA00023065"/>
    </source>
</evidence>
<keyword evidence="7" id="KW-0864">Zinc transport</keyword>
<dbReference type="AlphaFoldDB" id="A0A853I5R5"/>
<keyword evidence="1" id="KW-0813">Transport</keyword>
<feature type="domain" description="ABC transporter" evidence="11">
    <location>
        <begin position="6"/>
        <end position="221"/>
    </location>
</feature>
<keyword evidence="5" id="KW-0862">Zinc</keyword>
<dbReference type="PROSITE" id="PS50893">
    <property type="entry name" value="ABC_TRANSPORTER_2"/>
    <property type="match status" value="1"/>
</dbReference>
<sequence>MAKLLVSLTNIDVSFQQRQILQGVNLTLHQGEIVTLIGPNGAGKTTLVKLVLGLVDPGSGERFQLHNLRIGYMPQRLHIEPTFPLTVERFLALAGRYSTKEITAVLERVGVLRLQKSPVQKVSGGEMQRILLARGLLRKPQLMVLDEPVQGVDINGQKELYQLIKSIRNETGCGVLMVSHDLHLVMAATDRVVCLNRHICCSGSPSQISSHPEYLALFGEPEKELAVYTHHHDHKHGVDGKVINSKTL</sequence>
<evidence type="ECO:0000313" key="12">
    <source>
        <dbReference type="EMBL" id="NYZ64565.1"/>
    </source>
</evidence>
<evidence type="ECO:0000256" key="10">
    <source>
        <dbReference type="ARBA" id="ARBA00023136"/>
    </source>
</evidence>
<comment type="caution">
    <text evidence="12">The sequence shown here is derived from an EMBL/GenBank/DDBJ whole genome shotgun (WGS) entry which is preliminary data.</text>
</comment>
<evidence type="ECO:0000256" key="1">
    <source>
        <dbReference type="ARBA" id="ARBA00022448"/>
    </source>
</evidence>
<dbReference type="SUPFAM" id="SSF52540">
    <property type="entry name" value="P-loop containing nucleoside triphosphate hydrolases"/>
    <property type="match status" value="1"/>
</dbReference>
<evidence type="ECO:0000256" key="6">
    <source>
        <dbReference type="ARBA" id="ARBA00022840"/>
    </source>
</evidence>
<evidence type="ECO:0000256" key="3">
    <source>
        <dbReference type="ARBA" id="ARBA00022519"/>
    </source>
</evidence>
<dbReference type="Proteomes" id="UP000569732">
    <property type="component" value="Unassembled WGS sequence"/>
</dbReference>
<reference evidence="12 13" key="1">
    <citation type="submission" date="2020-07" db="EMBL/GenBank/DDBJ databases">
        <title>Endozoicomonas sp. nov., isolated from sediment.</title>
        <authorList>
            <person name="Gu T."/>
        </authorList>
    </citation>
    <scope>NUCLEOTIDE SEQUENCE [LARGE SCALE GENOMIC DNA]</scope>
    <source>
        <strain evidence="12 13">SM1973</strain>
    </source>
</reference>
<dbReference type="GO" id="GO:0006829">
    <property type="term" value="P:zinc ion transport"/>
    <property type="evidence" value="ECO:0007669"/>
    <property type="project" value="UniProtKB-KW"/>
</dbReference>
<dbReference type="GO" id="GO:0010043">
    <property type="term" value="P:response to zinc ion"/>
    <property type="evidence" value="ECO:0007669"/>
    <property type="project" value="TreeGrafter"/>
</dbReference>
<evidence type="ECO:0000256" key="8">
    <source>
        <dbReference type="ARBA" id="ARBA00022967"/>
    </source>
</evidence>
<dbReference type="PANTHER" id="PTHR42734">
    <property type="entry name" value="METAL TRANSPORT SYSTEM ATP-BINDING PROTEIN TM_0124-RELATED"/>
    <property type="match status" value="1"/>
</dbReference>
<dbReference type="InterPro" id="IPR003439">
    <property type="entry name" value="ABC_transporter-like_ATP-bd"/>
</dbReference>
<protein>
    <submittedName>
        <fullName evidence="12">Zinc ABC transporter ATP-binding protein ZnuC</fullName>
    </submittedName>
</protein>
<dbReference type="FunFam" id="3.40.50.300:FF:000392">
    <property type="entry name" value="Zinc import ATP-binding protein ZnuC"/>
    <property type="match status" value="1"/>
</dbReference>
<evidence type="ECO:0000256" key="5">
    <source>
        <dbReference type="ARBA" id="ARBA00022833"/>
    </source>
</evidence>